<dbReference type="EMBL" id="MU839003">
    <property type="protein sequence ID" value="KAK1769322.1"/>
    <property type="molecule type" value="Genomic_DNA"/>
</dbReference>
<feature type="compositionally biased region" description="Polar residues" evidence="4">
    <location>
        <begin position="90"/>
        <end position="100"/>
    </location>
</feature>
<feature type="region of interest" description="Disordered" evidence="4">
    <location>
        <begin position="87"/>
        <end position="176"/>
    </location>
</feature>
<feature type="compositionally biased region" description="Polar residues" evidence="4">
    <location>
        <begin position="133"/>
        <end position="142"/>
    </location>
</feature>
<dbReference type="AlphaFoldDB" id="A0AAJ0C4F2"/>
<accession>A0AAJ0C4F2</accession>
<dbReference type="PANTHER" id="PTHR23188">
    <property type="entry name" value="RNA POLYMERASE II-ASSOCIATED FACTOR 1 HOMOLOG"/>
    <property type="match status" value="1"/>
</dbReference>
<evidence type="ECO:0000313" key="6">
    <source>
        <dbReference type="Proteomes" id="UP001244011"/>
    </source>
</evidence>
<feature type="region of interest" description="Disordered" evidence="4">
    <location>
        <begin position="428"/>
        <end position="483"/>
    </location>
</feature>
<feature type="compositionally biased region" description="Acidic residues" evidence="4">
    <location>
        <begin position="432"/>
        <end position="444"/>
    </location>
</feature>
<organism evidence="5 6">
    <name type="scientific">Phialemonium atrogriseum</name>
    <dbReference type="NCBI Taxonomy" id="1093897"/>
    <lineage>
        <taxon>Eukaryota</taxon>
        <taxon>Fungi</taxon>
        <taxon>Dikarya</taxon>
        <taxon>Ascomycota</taxon>
        <taxon>Pezizomycotina</taxon>
        <taxon>Sordariomycetes</taxon>
        <taxon>Sordariomycetidae</taxon>
        <taxon>Cephalothecales</taxon>
        <taxon>Cephalothecaceae</taxon>
        <taxon>Phialemonium</taxon>
    </lineage>
</organism>
<dbReference type="GO" id="GO:0000993">
    <property type="term" value="F:RNA polymerase II complex binding"/>
    <property type="evidence" value="ECO:0007669"/>
    <property type="project" value="TreeGrafter"/>
</dbReference>
<feature type="compositionally biased region" description="Acidic residues" evidence="4">
    <location>
        <begin position="471"/>
        <end position="483"/>
    </location>
</feature>
<dbReference type="GO" id="GO:0016593">
    <property type="term" value="C:Cdc73/Paf1 complex"/>
    <property type="evidence" value="ECO:0007669"/>
    <property type="project" value="InterPro"/>
</dbReference>
<gene>
    <name evidence="5" type="ORF">QBC33DRAFT_351390</name>
</gene>
<dbReference type="GO" id="GO:0006368">
    <property type="term" value="P:transcription elongation by RNA polymerase II"/>
    <property type="evidence" value="ECO:0007669"/>
    <property type="project" value="InterPro"/>
</dbReference>
<comment type="similarity">
    <text evidence="2">Belongs to the PAF1 family.</text>
</comment>
<proteinExistence type="inferred from homology"/>
<comment type="subcellular location">
    <subcellularLocation>
        <location evidence="1">Nucleus</location>
    </subcellularLocation>
</comment>
<comment type="caution">
    <text evidence="5">The sequence shown here is derived from an EMBL/GenBank/DDBJ whole genome shotgun (WGS) entry which is preliminary data.</text>
</comment>
<dbReference type="Pfam" id="PF03985">
    <property type="entry name" value="Paf1"/>
    <property type="match status" value="1"/>
</dbReference>
<dbReference type="Proteomes" id="UP001244011">
    <property type="component" value="Unassembled WGS sequence"/>
</dbReference>
<sequence length="483" mass="54299">MASSQSRGGERMIHQDFIARIRYSNALPPPPVPPKLLDIPNTGLTSGQYTTPGFASRLAREQPLNIEADAELGMPLDLVGMPGIFDGDESSIQAPAQTPQVHPRDRALLRPLSTLGKPKASDSSVSFLRRTEYISSTQSSKSRPSDVFLRPSSGNAFKRPEKRKSPEPDKDSPAYMKRKIDKSFEVAQQQLKDRSRVKHPSKRNLKLVNAYPMLPDLDAFPDSGAYVTVKFTHNPVPVSNQYDTRLLSGVFKPIERTEAEEQAFEAAMEAYERDPKHNHKPNNMMNYEFFVADNVLNGERFRQRFDVDNPGCNSDDLYPKDSSGESTSCFQFQRVRAYETAQETELDHESKYSDEIIMAYNDGELRQKGAYYYPVMQRTTIRSQRSKNIARKIGIGSDQEQVVDQLDITIDDPSDELRGHMLRYKENPLGFLDEEEEEEEDVEEPAAREGNGGARSPPANGTKAGHQSPGSEDDQDAEGEEED</sequence>
<evidence type="ECO:0000256" key="2">
    <source>
        <dbReference type="ARBA" id="ARBA00007560"/>
    </source>
</evidence>
<keyword evidence="3" id="KW-0539">Nucleus</keyword>
<dbReference type="GeneID" id="85307025"/>
<reference evidence="5" key="1">
    <citation type="submission" date="2023-06" db="EMBL/GenBank/DDBJ databases">
        <title>Genome-scale phylogeny and comparative genomics of the fungal order Sordariales.</title>
        <authorList>
            <consortium name="Lawrence Berkeley National Laboratory"/>
            <person name="Hensen N."/>
            <person name="Bonometti L."/>
            <person name="Westerberg I."/>
            <person name="Brannstrom I.O."/>
            <person name="Guillou S."/>
            <person name="Cros-Aarteil S."/>
            <person name="Calhoun S."/>
            <person name="Haridas S."/>
            <person name="Kuo A."/>
            <person name="Mondo S."/>
            <person name="Pangilinan J."/>
            <person name="Riley R."/>
            <person name="Labutti K."/>
            <person name="Andreopoulos B."/>
            <person name="Lipzen A."/>
            <person name="Chen C."/>
            <person name="Yanf M."/>
            <person name="Daum C."/>
            <person name="Ng V."/>
            <person name="Clum A."/>
            <person name="Steindorff A."/>
            <person name="Ohm R."/>
            <person name="Martin F."/>
            <person name="Silar P."/>
            <person name="Natvig D."/>
            <person name="Lalanne C."/>
            <person name="Gautier V."/>
            <person name="Ament-Velasquez S.L."/>
            <person name="Kruys A."/>
            <person name="Hutchinson M.I."/>
            <person name="Powell A.J."/>
            <person name="Barry K."/>
            <person name="Miller A.N."/>
            <person name="Grigoriev I.V."/>
            <person name="Debuchy R."/>
            <person name="Gladieux P."/>
            <person name="Thoren M.H."/>
            <person name="Johannesson H."/>
        </authorList>
    </citation>
    <scope>NUCLEOTIDE SEQUENCE</scope>
    <source>
        <strain evidence="5">8032-3</strain>
    </source>
</reference>
<dbReference type="PANTHER" id="PTHR23188:SF12">
    <property type="entry name" value="RNA POLYMERASE II-ASSOCIATED FACTOR 1 HOMOLOG"/>
    <property type="match status" value="1"/>
</dbReference>
<evidence type="ECO:0000313" key="5">
    <source>
        <dbReference type="EMBL" id="KAK1769322.1"/>
    </source>
</evidence>
<keyword evidence="6" id="KW-1185">Reference proteome</keyword>
<evidence type="ECO:0000256" key="3">
    <source>
        <dbReference type="ARBA" id="ARBA00023242"/>
    </source>
</evidence>
<evidence type="ECO:0000256" key="1">
    <source>
        <dbReference type="ARBA" id="ARBA00004123"/>
    </source>
</evidence>
<feature type="compositionally biased region" description="Basic and acidic residues" evidence="4">
    <location>
        <begin position="163"/>
        <end position="172"/>
    </location>
</feature>
<dbReference type="RefSeq" id="XP_060285535.1">
    <property type="nucleotide sequence ID" value="XM_060423838.1"/>
</dbReference>
<dbReference type="InterPro" id="IPR007133">
    <property type="entry name" value="RNA_pol_II-assoc_Paf1"/>
</dbReference>
<dbReference type="GO" id="GO:0003682">
    <property type="term" value="F:chromatin binding"/>
    <property type="evidence" value="ECO:0007669"/>
    <property type="project" value="TreeGrafter"/>
</dbReference>
<name>A0AAJ0C4F2_9PEZI</name>
<protein>
    <submittedName>
        <fullName evidence="5">RNA polymerase II-associated protein 1</fullName>
    </submittedName>
</protein>
<evidence type="ECO:0000256" key="4">
    <source>
        <dbReference type="SAM" id="MobiDB-lite"/>
    </source>
</evidence>